<evidence type="ECO:0000313" key="2">
    <source>
        <dbReference type="EMBL" id="GBE84638.1"/>
    </source>
</evidence>
<dbReference type="Proteomes" id="UP000287166">
    <property type="component" value="Unassembled WGS sequence"/>
</dbReference>
<comment type="caution">
    <text evidence="2">The sequence shown here is derived from an EMBL/GenBank/DDBJ whole genome shotgun (WGS) entry which is preliminary data.</text>
</comment>
<name>A0A401GQX8_9APHY</name>
<gene>
    <name evidence="2" type="ORF">SCP_0606170</name>
</gene>
<dbReference type="STRING" id="139825.A0A401GQX8"/>
<evidence type="ECO:0000256" key="1">
    <source>
        <dbReference type="SAM" id="MobiDB-lite"/>
    </source>
</evidence>
<dbReference type="RefSeq" id="XP_027615551.1">
    <property type="nucleotide sequence ID" value="XM_027759750.1"/>
</dbReference>
<organism evidence="2 3">
    <name type="scientific">Sparassis crispa</name>
    <dbReference type="NCBI Taxonomy" id="139825"/>
    <lineage>
        <taxon>Eukaryota</taxon>
        <taxon>Fungi</taxon>
        <taxon>Dikarya</taxon>
        <taxon>Basidiomycota</taxon>
        <taxon>Agaricomycotina</taxon>
        <taxon>Agaricomycetes</taxon>
        <taxon>Polyporales</taxon>
        <taxon>Sparassidaceae</taxon>
        <taxon>Sparassis</taxon>
    </lineage>
</organism>
<feature type="compositionally biased region" description="Basic and acidic residues" evidence="1">
    <location>
        <begin position="76"/>
        <end position="94"/>
    </location>
</feature>
<dbReference type="AlphaFoldDB" id="A0A401GQX8"/>
<evidence type="ECO:0000313" key="3">
    <source>
        <dbReference type="Proteomes" id="UP000287166"/>
    </source>
</evidence>
<accession>A0A401GQX8</accession>
<reference evidence="2 3" key="1">
    <citation type="journal article" date="2018" name="Sci. Rep.">
        <title>Genome sequence of the cauliflower mushroom Sparassis crispa (Hanabiratake) and its association with beneficial usage.</title>
        <authorList>
            <person name="Kiyama R."/>
            <person name="Furutani Y."/>
            <person name="Kawaguchi K."/>
            <person name="Nakanishi T."/>
        </authorList>
    </citation>
    <scope>NUCLEOTIDE SEQUENCE [LARGE SCALE GENOMIC DNA]</scope>
</reference>
<dbReference type="InParanoid" id="A0A401GQX8"/>
<dbReference type="EMBL" id="BFAD01000006">
    <property type="protein sequence ID" value="GBE84638.1"/>
    <property type="molecule type" value="Genomic_DNA"/>
</dbReference>
<feature type="region of interest" description="Disordered" evidence="1">
    <location>
        <begin position="71"/>
        <end position="94"/>
    </location>
</feature>
<protein>
    <submittedName>
        <fullName evidence="2">Uncharacterized protein</fullName>
    </submittedName>
</protein>
<dbReference type="OrthoDB" id="3239894at2759"/>
<keyword evidence="3" id="KW-1185">Reference proteome</keyword>
<dbReference type="GeneID" id="38781555"/>
<proteinExistence type="predicted"/>
<sequence>MPQWVARLPNDVGYAAGGSLTADEWKGMALNYCPIIVPLIWDEWQPSAEATYEKRMKKWQADDTARLRCISKGKRRADGTKEPRAPKPERRMHPEDADNFLSLAAALKVIMGRSVNVTELPRACKLLQDYLINFLKVRLIYNLG</sequence>